<evidence type="ECO:0000313" key="9">
    <source>
        <dbReference type="Proteomes" id="UP000183832"/>
    </source>
</evidence>
<comment type="similarity">
    <text evidence="5">Belongs to the peptidase S1 family. CLIP subfamily.</text>
</comment>
<evidence type="ECO:0000259" key="7">
    <source>
        <dbReference type="PROSITE" id="PS50240"/>
    </source>
</evidence>
<dbReference type="GO" id="GO:0004252">
    <property type="term" value="F:serine-type endopeptidase activity"/>
    <property type="evidence" value="ECO:0007669"/>
    <property type="project" value="InterPro"/>
</dbReference>
<feature type="compositionally biased region" description="Polar residues" evidence="6">
    <location>
        <begin position="190"/>
        <end position="219"/>
    </location>
</feature>
<feature type="compositionally biased region" description="Basic and acidic residues" evidence="6">
    <location>
        <begin position="228"/>
        <end position="245"/>
    </location>
</feature>
<dbReference type="GO" id="GO:0006297">
    <property type="term" value="P:nucleotide-excision repair, DNA gap filling"/>
    <property type="evidence" value="ECO:0007669"/>
    <property type="project" value="TreeGrafter"/>
</dbReference>
<dbReference type="AlphaFoldDB" id="A0A1J1I3F4"/>
<accession>A0A1J1I3F4</accession>
<dbReference type="GO" id="GO:0006508">
    <property type="term" value="P:proteolysis"/>
    <property type="evidence" value="ECO:0007669"/>
    <property type="project" value="InterPro"/>
</dbReference>
<sequence>MESTTEKSCLEEISTLVFDSCEKVTLKTISNNWMIKTDVAKDVLSKWLDQNKKKDLEIEIEYLVTGLNPQGTFSISIATKEKKSLLEKKWKNFGSWIYSVEIKSSSRKLNLPDYEPIKMKNILLKAGNHRDLHIPKIATVKQEPIAKAEPPKAKTPFNVIKPATKVEIKKENPKPVAISEEKVVKEISPNKPQQKASSKTANSKNQKPVTKGSISSFFNSKPSSSKASVEKPSEVVVKKEEKAPEADVIVVTPEKKSQKKEASKKKKTIKLKETANNKRSRIRVMQDSSDDDQEDEEKDSEEPESKLIKFDREFTPERKTPCKASPEKTQVEAEKVKRKCKRWVTKRYQTEDGFMKTERVQEEYSASEDENDENKKKNSPPTVVKKTTPAKKSTTSKAQSEQINKMEHKNFLLIFSVLLLSMTCNGERFIVNVVEYEIENAGVSTLKCAGTIISDRHVVTTAVCAIAAPTRRIAVEVDTIDGVGSITVRYDATVRIHPDFAATIEYNVAGLEIDGIFDRPRFSPLSLGALSNQTCFLYGWGAVNSEPRRESVTVNFPDSCAGDNPQAYCSNFNILEVISRCNGLLPGSPLICGDGNVVNGMVLNGGCNTFQPYLYYHSMEEFSSWILWETAGAEMTTKVSGFLLFAALLTCLKNIL</sequence>
<organism evidence="8 9">
    <name type="scientific">Clunio marinus</name>
    <dbReference type="NCBI Taxonomy" id="568069"/>
    <lineage>
        <taxon>Eukaryota</taxon>
        <taxon>Metazoa</taxon>
        <taxon>Ecdysozoa</taxon>
        <taxon>Arthropoda</taxon>
        <taxon>Hexapoda</taxon>
        <taxon>Insecta</taxon>
        <taxon>Pterygota</taxon>
        <taxon>Neoptera</taxon>
        <taxon>Endopterygota</taxon>
        <taxon>Diptera</taxon>
        <taxon>Nematocera</taxon>
        <taxon>Chironomoidea</taxon>
        <taxon>Chironomidae</taxon>
        <taxon>Clunio</taxon>
    </lineage>
</organism>
<dbReference type="PROSITE" id="PS50240">
    <property type="entry name" value="TRYPSIN_DOM"/>
    <property type="match status" value="1"/>
</dbReference>
<dbReference type="InterPro" id="IPR041913">
    <property type="entry name" value="POLD3_sf"/>
</dbReference>
<dbReference type="OrthoDB" id="514823at2759"/>
<name>A0A1J1I3F4_9DIPT</name>
<dbReference type="SUPFAM" id="SSF50494">
    <property type="entry name" value="Trypsin-like serine proteases"/>
    <property type="match status" value="1"/>
</dbReference>
<evidence type="ECO:0000256" key="4">
    <source>
        <dbReference type="ARBA" id="ARBA00023242"/>
    </source>
</evidence>
<evidence type="ECO:0000256" key="2">
    <source>
        <dbReference type="ARBA" id="ARBA00017589"/>
    </source>
</evidence>
<evidence type="ECO:0000256" key="6">
    <source>
        <dbReference type="SAM" id="MobiDB-lite"/>
    </source>
</evidence>
<dbReference type="EMBL" id="CVRI01000038">
    <property type="protein sequence ID" value="CRK94124.1"/>
    <property type="molecule type" value="Genomic_DNA"/>
</dbReference>
<feature type="region of interest" description="Disordered" evidence="6">
    <location>
        <begin position="180"/>
        <end position="335"/>
    </location>
</feature>
<dbReference type="GO" id="GO:1904161">
    <property type="term" value="P:DNA synthesis involved in UV-damage excision repair"/>
    <property type="evidence" value="ECO:0007669"/>
    <property type="project" value="TreeGrafter"/>
</dbReference>
<keyword evidence="3" id="KW-0235">DNA replication</keyword>
<protein>
    <recommendedName>
        <fullName evidence="2">DNA polymerase delta subunit 3</fullName>
    </recommendedName>
</protein>
<feature type="compositionally biased region" description="Acidic residues" evidence="6">
    <location>
        <begin position="288"/>
        <end position="302"/>
    </location>
</feature>
<evidence type="ECO:0000256" key="1">
    <source>
        <dbReference type="ARBA" id="ARBA00004123"/>
    </source>
</evidence>
<feature type="region of interest" description="Disordered" evidence="6">
    <location>
        <begin position="359"/>
        <end position="401"/>
    </location>
</feature>
<dbReference type="Pfam" id="PF00089">
    <property type="entry name" value="Trypsin"/>
    <property type="match status" value="1"/>
</dbReference>
<dbReference type="InterPro" id="IPR019038">
    <property type="entry name" value="POLD3"/>
</dbReference>
<dbReference type="SMART" id="SM00020">
    <property type="entry name" value="Tryp_SPc"/>
    <property type="match status" value="1"/>
</dbReference>
<dbReference type="GO" id="GO:0003887">
    <property type="term" value="F:DNA-directed DNA polymerase activity"/>
    <property type="evidence" value="ECO:0007669"/>
    <property type="project" value="TreeGrafter"/>
</dbReference>
<dbReference type="InterPro" id="IPR001254">
    <property type="entry name" value="Trypsin_dom"/>
</dbReference>
<dbReference type="PANTHER" id="PTHR17598">
    <property type="entry name" value="DNA POLYMERASE DELTA SUBUNIT 3"/>
    <property type="match status" value="1"/>
</dbReference>
<evidence type="ECO:0000313" key="8">
    <source>
        <dbReference type="EMBL" id="CRK94124.1"/>
    </source>
</evidence>
<dbReference type="GO" id="GO:0043625">
    <property type="term" value="C:delta DNA polymerase complex"/>
    <property type="evidence" value="ECO:0007669"/>
    <property type="project" value="InterPro"/>
</dbReference>
<dbReference type="InterPro" id="IPR043504">
    <property type="entry name" value="Peptidase_S1_PA_chymotrypsin"/>
</dbReference>
<evidence type="ECO:0000256" key="5">
    <source>
        <dbReference type="ARBA" id="ARBA00024195"/>
    </source>
</evidence>
<dbReference type="Gene3D" id="2.40.10.10">
    <property type="entry name" value="Trypsin-like serine proteases"/>
    <property type="match status" value="1"/>
</dbReference>
<dbReference type="Pfam" id="PF09507">
    <property type="entry name" value="CDC27"/>
    <property type="match status" value="1"/>
</dbReference>
<proteinExistence type="inferred from homology"/>
<feature type="compositionally biased region" description="Basic and acidic residues" evidence="6">
    <location>
        <begin position="303"/>
        <end position="335"/>
    </location>
</feature>
<feature type="compositionally biased region" description="Low complexity" evidence="6">
    <location>
        <begin position="379"/>
        <end position="398"/>
    </location>
</feature>
<keyword evidence="9" id="KW-1185">Reference proteome</keyword>
<gene>
    <name evidence="8" type="ORF">CLUMA_CG007647</name>
</gene>
<dbReference type="InterPro" id="IPR009003">
    <property type="entry name" value="Peptidase_S1_PA"/>
</dbReference>
<dbReference type="PANTHER" id="PTHR17598:SF13">
    <property type="entry name" value="DNA POLYMERASE DELTA SUBUNIT 3"/>
    <property type="match status" value="1"/>
</dbReference>
<dbReference type="GO" id="GO:0006271">
    <property type="term" value="P:DNA strand elongation involved in DNA replication"/>
    <property type="evidence" value="ECO:0007669"/>
    <property type="project" value="TreeGrafter"/>
</dbReference>
<dbReference type="Proteomes" id="UP000183832">
    <property type="component" value="Unassembled WGS sequence"/>
</dbReference>
<evidence type="ECO:0000256" key="3">
    <source>
        <dbReference type="ARBA" id="ARBA00022705"/>
    </source>
</evidence>
<feature type="domain" description="Peptidase S1" evidence="7">
    <location>
        <begin position="448"/>
        <end position="631"/>
    </location>
</feature>
<keyword evidence="4" id="KW-0539">Nucleus</keyword>
<dbReference type="STRING" id="568069.A0A1J1I3F4"/>
<reference evidence="8 9" key="1">
    <citation type="submission" date="2015-04" db="EMBL/GenBank/DDBJ databases">
        <authorList>
            <person name="Syromyatnikov M.Y."/>
            <person name="Popov V.N."/>
        </authorList>
    </citation>
    <scope>NUCLEOTIDE SEQUENCE [LARGE SCALE GENOMIC DNA]</scope>
</reference>
<dbReference type="Gene3D" id="3.90.1030.20">
    <property type="entry name" value="DNA polymerase delta, p66 (Cdc27) subunit, wHTH domain"/>
    <property type="match status" value="1"/>
</dbReference>
<comment type="subcellular location">
    <subcellularLocation>
        <location evidence="1">Nucleus</location>
    </subcellularLocation>
</comment>